<proteinExistence type="predicted"/>
<dbReference type="EMBL" id="GISG01202062">
    <property type="protein sequence ID" value="MBA4658842.1"/>
    <property type="molecule type" value="Transcribed_RNA"/>
</dbReference>
<accession>A0A7C9E4K0</accession>
<evidence type="ECO:0000313" key="1">
    <source>
        <dbReference type="EMBL" id="MBA4658842.1"/>
    </source>
</evidence>
<reference evidence="1" key="2">
    <citation type="submission" date="2020-07" db="EMBL/GenBank/DDBJ databases">
        <authorList>
            <person name="Vera ALvarez R."/>
            <person name="Arias-Moreno D.M."/>
            <person name="Jimenez-Jacinto V."/>
            <person name="Jimenez-Bremont J.F."/>
            <person name="Swaminathan K."/>
            <person name="Moose S.P."/>
            <person name="Guerrero-Gonzalez M.L."/>
            <person name="Marino-Ramirez L."/>
            <person name="Landsman D."/>
            <person name="Rodriguez-Kessler M."/>
            <person name="Delgado-Sanchez P."/>
        </authorList>
    </citation>
    <scope>NUCLEOTIDE SEQUENCE</scope>
    <source>
        <tissue evidence="1">Cladode</tissue>
    </source>
</reference>
<protein>
    <submittedName>
        <fullName evidence="1">Uncharacterized protein</fullName>
    </submittedName>
</protein>
<dbReference type="AlphaFoldDB" id="A0A7C9E4K0"/>
<name>A0A7C9E4K0_OPUST</name>
<organism evidence="1">
    <name type="scientific">Opuntia streptacantha</name>
    <name type="common">Prickly pear cactus</name>
    <name type="synonym">Opuntia cardona</name>
    <dbReference type="NCBI Taxonomy" id="393608"/>
    <lineage>
        <taxon>Eukaryota</taxon>
        <taxon>Viridiplantae</taxon>
        <taxon>Streptophyta</taxon>
        <taxon>Embryophyta</taxon>
        <taxon>Tracheophyta</taxon>
        <taxon>Spermatophyta</taxon>
        <taxon>Magnoliopsida</taxon>
        <taxon>eudicotyledons</taxon>
        <taxon>Gunneridae</taxon>
        <taxon>Pentapetalae</taxon>
        <taxon>Caryophyllales</taxon>
        <taxon>Cactineae</taxon>
        <taxon>Cactaceae</taxon>
        <taxon>Opuntioideae</taxon>
        <taxon>Opuntia</taxon>
    </lineage>
</organism>
<reference evidence="1" key="1">
    <citation type="journal article" date="2013" name="J. Plant Res.">
        <title>Effect of fungi and light on seed germination of three Opuntia species from semiarid lands of central Mexico.</title>
        <authorList>
            <person name="Delgado-Sanchez P."/>
            <person name="Jimenez-Bremont J.F."/>
            <person name="Guerrero-Gonzalez Mde L."/>
            <person name="Flores J."/>
        </authorList>
    </citation>
    <scope>NUCLEOTIDE SEQUENCE</scope>
    <source>
        <tissue evidence="1">Cladode</tissue>
    </source>
</reference>
<sequence>MSMRKTRKRPRRKQRRKRKILGKRCILAVYAWCGTKGPLSYLVGIHFAGSVLGNSGFKEGIAHFVTTLSWRFWTFSEHSYALTLNTSVITSIHACFSAEDNCST</sequence>